<feature type="chain" id="PRO_5021796253" evidence="3">
    <location>
        <begin position="33"/>
        <end position="2063"/>
    </location>
</feature>
<dbReference type="Gene3D" id="1.50.10.20">
    <property type="match status" value="1"/>
</dbReference>
<dbReference type="Pfam" id="PF00207">
    <property type="entry name" value="A2M"/>
    <property type="match status" value="1"/>
</dbReference>
<feature type="region of interest" description="Disordered" evidence="2">
    <location>
        <begin position="1267"/>
        <end position="1294"/>
    </location>
</feature>
<dbReference type="KEGG" id="bvo:Pan97_31400"/>
<keyword evidence="3" id="KW-0732">Signal</keyword>
<dbReference type="EMBL" id="CP036289">
    <property type="protein sequence ID" value="QDU76095.1"/>
    <property type="molecule type" value="Genomic_DNA"/>
</dbReference>
<comment type="similarity">
    <text evidence="1">Belongs to the protease inhibitor I39 (alpha-2-macroglobulin) family. Bacterial alpha-2-macroglobulin subfamily.</text>
</comment>
<dbReference type="Pfam" id="PF07703">
    <property type="entry name" value="A2M_BRD"/>
    <property type="match status" value="1"/>
</dbReference>
<evidence type="ECO:0000259" key="5">
    <source>
        <dbReference type="SMART" id="SM01360"/>
    </source>
</evidence>
<dbReference type="InterPro" id="IPR008930">
    <property type="entry name" value="Terpenoid_cyclase/PrenylTrfase"/>
</dbReference>
<dbReference type="InterPro" id="IPR041555">
    <property type="entry name" value="MG3"/>
</dbReference>
<dbReference type="SMART" id="SM01360">
    <property type="entry name" value="A2M"/>
    <property type="match status" value="1"/>
</dbReference>
<proteinExistence type="inferred from homology"/>
<dbReference type="Pfam" id="PF17791">
    <property type="entry name" value="MG3"/>
    <property type="match status" value="1"/>
</dbReference>
<dbReference type="InterPro" id="IPR051802">
    <property type="entry name" value="YfhM-like"/>
</dbReference>
<evidence type="ECO:0000256" key="2">
    <source>
        <dbReference type="SAM" id="MobiDB-lite"/>
    </source>
</evidence>
<dbReference type="OrthoDB" id="9767116at2"/>
<dbReference type="Pfam" id="PF17973">
    <property type="entry name" value="bMG10"/>
    <property type="match status" value="1"/>
</dbReference>
<dbReference type="InterPro" id="IPR047565">
    <property type="entry name" value="Alpha-macroglob_thiol-ester_cl"/>
</dbReference>
<evidence type="ECO:0000313" key="7">
    <source>
        <dbReference type="Proteomes" id="UP000318626"/>
    </source>
</evidence>
<dbReference type="InterPro" id="IPR011625">
    <property type="entry name" value="A2M_N_BRD"/>
</dbReference>
<gene>
    <name evidence="6" type="ORF">Pan97_31400</name>
</gene>
<dbReference type="InterPro" id="IPR041246">
    <property type="entry name" value="Bact_MG10"/>
</dbReference>
<dbReference type="RefSeq" id="WP_144973953.1">
    <property type="nucleotide sequence ID" value="NZ_CP036289.1"/>
</dbReference>
<reference evidence="7" key="1">
    <citation type="submission" date="2019-02" db="EMBL/GenBank/DDBJ databases">
        <title>Deep-cultivation of Planctomycetes and their phenomic and genomic characterization uncovers novel biology.</title>
        <authorList>
            <person name="Wiegand S."/>
            <person name="Jogler M."/>
            <person name="Boedeker C."/>
            <person name="Pinto D."/>
            <person name="Vollmers J."/>
            <person name="Rivas-Marin E."/>
            <person name="Kohn T."/>
            <person name="Peeters S.H."/>
            <person name="Heuer A."/>
            <person name="Rast P."/>
            <person name="Oberbeckmann S."/>
            <person name="Bunk B."/>
            <person name="Jeske O."/>
            <person name="Meyerdierks A."/>
            <person name="Storesund J.E."/>
            <person name="Kallscheuer N."/>
            <person name="Luecker S."/>
            <person name="Lage O.M."/>
            <person name="Pohl T."/>
            <person name="Merkel B.J."/>
            <person name="Hornburger P."/>
            <person name="Mueller R.-W."/>
            <person name="Bruemmer F."/>
            <person name="Labrenz M."/>
            <person name="Spormann A.M."/>
            <person name="Op den Camp H."/>
            <person name="Overmann J."/>
            <person name="Amann R."/>
            <person name="Jetten M.S.M."/>
            <person name="Mascher T."/>
            <person name="Medema M.H."/>
            <person name="Devos D.P."/>
            <person name="Kaster A.-K."/>
            <person name="Ovreas L."/>
            <person name="Rohde M."/>
            <person name="Galperin M.Y."/>
            <person name="Jogler C."/>
        </authorList>
    </citation>
    <scope>NUCLEOTIDE SEQUENCE [LARGE SCALE GENOMIC DNA]</scope>
    <source>
        <strain evidence="7">Pan97</strain>
    </source>
</reference>
<evidence type="ECO:0000313" key="6">
    <source>
        <dbReference type="EMBL" id="QDU76095.1"/>
    </source>
</evidence>
<feature type="domain" description="Alpha-2-macroglobulin bait region" evidence="4">
    <location>
        <begin position="1018"/>
        <end position="1159"/>
    </location>
</feature>
<dbReference type="InterPro" id="IPR002890">
    <property type="entry name" value="MG2"/>
</dbReference>
<dbReference type="SMART" id="SM01359">
    <property type="entry name" value="A2M_N_2"/>
    <property type="match status" value="1"/>
</dbReference>
<dbReference type="SUPFAM" id="SSF48239">
    <property type="entry name" value="Terpenoid cyclases/Protein prenyltransferases"/>
    <property type="match status" value="1"/>
</dbReference>
<dbReference type="Proteomes" id="UP000318626">
    <property type="component" value="Chromosome"/>
</dbReference>
<dbReference type="CDD" id="cd02891">
    <property type="entry name" value="A2M_like"/>
    <property type="match status" value="1"/>
</dbReference>
<evidence type="ECO:0000256" key="3">
    <source>
        <dbReference type="SAM" id="SignalP"/>
    </source>
</evidence>
<dbReference type="SMART" id="SM01419">
    <property type="entry name" value="Thiol-ester_cl"/>
    <property type="match status" value="1"/>
</dbReference>
<dbReference type="InterPro" id="IPR013783">
    <property type="entry name" value="Ig-like_fold"/>
</dbReference>
<dbReference type="Pfam" id="PF07678">
    <property type="entry name" value="TED_complement"/>
    <property type="match status" value="1"/>
</dbReference>
<keyword evidence="7" id="KW-1185">Reference proteome</keyword>
<dbReference type="PANTHER" id="PTHR40094:SF1">
    <property type="entry name" value="UBIQUITIN DOMAIN-CONTAINING PROTEIN"/>
    <property type="match status" value="1"/>
</dbReference>
<sequence precursor="true">MNYSLQRTVPLAILCSCAALMTIWIGSQANLAQGPAGDVKQMEKLYQQGNYKEAYEAAEKLFVDPAQDPKELARTIYVPVQSLQQLGRYPEVDAFLEKTVEAQKDQWRVLQALAAQYQNLNHWGVINDNEFQRGPVRGGGKRVNSIDRDRTRALQLYVEAMKAAQAKDAEPDMALLYEQVTEFFLQNNYGRGAWQLQYLTDVTTLPDYDESYNYGGSNQGAPVDDEGNPIYYHVPKSWNDAKNDGERMRWAMEQVGEYNASRTGLVKLRWASFLSSQFGVQTLQQYQWFFAPRDEDDDNETPHLLALGTLKDNETIARLATGIKRFELPDEFNHIKVWQELIKEEDARRGSAYDQLASVFENRRQYPKAAQTWRDAIQDVGPGSNDHRRKRLEQIVNNLGQFQGGQVNAAGQGATLQYLFRNGTEVEFTAHAIKMEKLISDVKQYLKSNPGRIDYQKVQFQQVGEKILFQNGGNAYLGDQVAKWNQKLDPRPGHLDRRIDVHAPLNNAGAYMVTAKMKDGNVCKVVVWVADTVIVSKQLDQKKYYYVADAVSGKPIQKANVEYFGYKIEQVRNQNRYNVLTKNFAEFSDADGQIILSDNPLTQQYQWLVVARTDKGRFAFLGFQHIWYGRRHDATYNQVRSYGITDRPVYRPNQTLKFKFWTRRSQYDQADVSQFAGQSFNIQLRDPQGNEIFNKQFTADQYGGMDGTWEIPSDAKLGQYNLYTNHGNIQFRIEEYKKPEFEVTIDAPEKPVELGEKITAKINAKYYFGSPVTNATVKYKVERSPYNRHWYPSARWDWCFGNGYWWFAYDYPWYPGYHRWVGCIRPAPFWIGWSHNPPELVSEQEVEIGEDGTVEVEIDTALAKALHGNEDHQYTITAEVRDQSRRTIVGTGNVLVAREPFMVYTWVDRGYYDVGDTIHAHFLAQTLDARDVAGKGQLKLLKITYNEKQEPIETEVQAWKVEMKGEGSVGQTMKATAAGQYRLSLTLTDEAGHTQEGGYIFTIRGQGFDGSEYRFNDLELIPDKKEYQAGDTVKLQINTNRVGSTVLLFVRPSNSVYLPPKVVRLTGKSTVHEIAVLKKDMPNFFVEALTVADARVHDEAKEIVVPPETRVLDLQVETDAKEYLPGSEGTIKLKLTDHTGEPFVGSTVLTMYDKSVEYISGGSNVPDIKEFFWKWRRHHYPQTEHSLNLYSYNLTPKGQLALQYLGAFGQSVADELNEQMDDMVMEGAAMGFGGSGPSRRQSSMRGMMSKNAVADAAMPMSAAAAPMEEFARKSADKSGQQMGQGQGEANLVEPTVRSNFADTALWVGSVETNEKGEAEFKLDMPENLTSWKIRTWAMGQGTKVASAESEVVTRKNLIVRLQAPRFFVQKDEVVLSANVHNYLKTEKSAVVTLDIPTELMSSETQLTQKVTIPAGGEVRVDWTVKVTQEGEATITMKALTDEESDAMQQSFPVYVHGMLKTESWAGTVQPEQNSQSITISVPQDRRPEDSRLIIRYSPSLAGAMVEALPYMIDYPYGCTEQTLNRFVPTVITRKVLGEMGIDLKSIAEHQNNLNAQEIGDPKERNNRWNAAWDGKLKNPVFDDAELEKMVKSGVQRLTEMQNSDGGWGWFSGYHEHSYPHTTAVVVRGLVMAERNGAAVVPDVIQRGKQWLINYQNQEVRKLQNADGKKDPWKSTADNLDAVIFAVLAELDHDNNAMRGFLYRDRTHLSVYGKAMFALALHQVGDAEKLAMLRRNLDQYLVTDQENETAYLKMPADSAWWYWYGDAIEANAYYLKLLAATDADNVTARRLVKYLLNNRKHATYWKSTRDTALCVEAMADYLRATDELNPEMTVEIFIDGEKKAETEFTKQNLFTVDNTVELTGMQVTDGKHKVEVRRKGDGPVYYSAYLTNFTLEDFITKAGLEVKVERRFYRLDRDEDATAKAVGARGQALKEKVVKYKRTLLENESQVTSGDLVEIDLVIESKNDYEYLMFEDKKAAGFEPVDLQSGYNGNALGAYMELRDEKVTFFVRQLPRGKHTLTYRLRAEIPGKFSALPTVAQAMYAPELVGNSDEMKIRIKDLEH</sequence>
<dbReference type="Gene3D" id="2.20.130.20">
    <property type="match status" value="1"/>
</dbReference>
<feature type="signal peptide" evidence="3">
    <location>
        <begin position="1"/>
        <end position="32"/>
    </location>
</feature>
<dbReference type="InterPro" id="IPR011626">
    <property type="entry name" value="Alpha-macroglobulin_TED"/>
</dbReference>
<organism evidence="6 7">
    <name type="scientific">Bremerella volcania</name>
    <dbReference type="NCBI Taxonomy" id="2527984"/>
    <lineage>
        <taxon>Bacteria</taxon>
        <taxon>Pseudomonadati</taxon>
        <taxon>Planctomycetota</taxon>
        <taxon>Planctomycetia</taxon>
        <taxon>Pirellulales</taxon>
        <taxon>Pirellulaceae</taxon>
        <taxon>Bremerella</taxon>
    </lineage>
</organism>
<dbReference type="Pfam" id="PF01835">
    <property type="entry name" value="MG2"/>
    <property type="match status" value="1"/>
</dbReference>
<feature type="domain" description="Alpha-2-macroglobulin" evidence="5">
    <location>
        <begin position="1303"/>
        <end position="1393"/>
    </location>
</feature>
<dbReference type="GO" id="GO:0005615">
    <property type="term" value="C:extracellular space"/>
    <property type="evidence" value="ECO:0007669"/>
    <property type="project" value="InterPro"/>
</dbReference>
<accession>A0A518CA55</accession>
<dbReference type="GO" id="GO:0004866">
    <property type="term" value="F:endopeptidase inhibitor activity"/>
    <property type="evidence" value="ECO:0007669"/>
    <property type="project" value="InterPro"/>
</dbReference>
<dbReference type="Gene3D" id="2.60.40.10">
    <property type="entry name" value="Immunoglobulins"/>
    <property type="match status" value="1"/>
</dbReference>
<evidence type="ECO:0000256" key="1">
    <source>
        <dbReference type="ARBA" id="ARBA00010556"/>
    </source>
</evidence>
<protein>
    <submittedName>
        <fullName evidence="6">MG2 domain protein</fullName>
    </submittedName>
</protein>
<evidence type="ECO:0000259" key="4">
    <source>
        <dbReference type="SMART" id="SM01359"/>
    </source>
</evidence>
<dbReference type="InterPro" id="IPR001599">
    <property type="entry name" value="Macroglobln_a2"/>
</dbReference>
<dbReference type="PANTHER" id="PTHR40094">
    <property type="entry name" value="ALPHA-2-MACROGLOBULIN HOMOLOG"/>
    <property type="match status" value="1"/>
</dbReference>
<name>A0A518CA55_9BACT</name>
<dbReference type="Gene3D" id="2.60.40.1930">
    <property type="match status" value="1"/>
</dbReference>